<evidence type="ECO:0000256" key="1">
    <source>
        <dbReference type="ARBA" id="ARBA00008467"/>
    </source>
</evidence>
<accession>A0A1H6T6P4</accession>
<comment type="similarity">
    <text evidence="1 3">Belongs to the thiolase-like superfamily. Beta-ketoacyl-ACP synthases family.</text>
</comment>
<dbReference type="SMART" id="SM00825">
    <property type="entry name" value="PKS_KS"/>
    <property type="match status" value="1"/>
</dbReference>
<evidence type="ECO:0000256" key="2">
    <source>
        <dbReference type="ARBA" id="ARBA00022679"/>
    </source>
</evidence>
<dbReference type="InterPro" id="IPR014031">
    <property type="entry name" value="Ketoacyl_synth_C"/>
</dbReference>
<dbReference type="InterPro" id="IPR000794">
    <property type="entry name" value="Beta-ketoacyl_synthase"/>
</dbReference>
<keyword evidence="6" id="KW-1185">Reference proteome</keyword>
<evidence type="ECO:0000259" key="4">
    <source>
        <dbReference type="PROSITE" id="PS52004"/>
    </source>
</evidence>
<dbReference type="RefSeq" id="WP_090334888.1">
    <property type="nucleotide sequence ID" value="NZ_FNXY01000003.1"/>
</dbReference>
<dbReference type="InterPro" id="IPR014030">
    <property type="entry name" value="Ketoacyl_synth_N"/>
</dbReference>
<dbReference type="Gene3D" id="3.40.47.10">
    <property type="match status" value="2"/>
</dbReference>
<dbReference type="GO" id="GO:0005829">
    <property type="term" value="C:cytosol"/>
    <property type="evidence" value="ECO:0007669"/>
    <property type="project" value="TreeGrafter"/>
</dbReference>
<organism evidence="5 6">
    <name type="scientific">Dyadobacter koreensis</name>
    <dbReference type="NCBI Taxonomy" id="408657"/>
    <lineage>
        <taxon>Bacteria</taxon>
        <taxon>Pseudomonadati</taxon>
        <taxon>Bacteroidota</taxon>
        <taxon>Cytophagia</taxon>
        <taxon>Cytophagales</taxon>
        <taxon>Spirosomataceae</taxon>
        <taxon>Dyadobacter</taxon>
    </lineage>
</organism>
<keyword evidence="2 3" id="KW-0808">Transferase</keyword>
<dbReference type="OrthoDB" id="9808669at2"/>
<protein>
    <submittedName>
        <fullName evidence="5">3-oxoacyl-[acyl-carrier-protein] synthase-1</fullName>
    </submittedName>
</protein>
<dbReference type="Pfam" id="PF02801">
    <property type="entry name" value="Ketoacyl-synt_C"/>
    <property type="match status" value="1"/>
</dbReference>
<proteinExistence type="inferred from homology"/>
<dbReference type="Proteomes" id="UP000199532">
    <property type="component" value="Unassembled WGS sequence"/>
</dbReference>
<evidence type="ECO:0000256" key="3">
    <source>
        <dbReference type="RuleBase" id="RU003694"/>
    </source>
</evidence>
<evidence type="ECO:0000313" key="5">
    <source>
        <dbReference type="EMBL" id="SEI71950.1"/>
    </source>
</evidence>
<gene>
    <name evidence="5" type="ORF">SAMN04487995_1861</name>
</gene>
<dbReference type="GO" id="GO:0004315">
    <property type="term" value="F:3-oxoacyl-[acyl-carrier-protein] synthase activity"/>
    <property type="evidence" value="ECO:0007669"/>
    <property type="project" value="TreeGrafter"/>
</dbReference>
<dbReference type="InterPro" id="IPR016039">
    <property type="entry name" value="Thiolase-like"/>
</dbReference>
<reference evidence="5 6" key="1">
    <citation type="submission" date="2016-10" db="EMBL/GenBank/DDBJ databases">
        <authorList>
            <person name="de Groot N.N."/>
        </authorList>
    </citation>
    <scope>NUCLEOTIDE SEQUENCE [LARGE SCALE GENOMIC DNA]</scope>
    <source>
        <strain evidence="5 6">DSM 19938</strain>
    </source>
</reference>
<dbReference type="STRING" id="408657.SAMN04487995_1861"/>
<evidence type="ECO:0000313" key="6">
    <source>
        <dbReference type="Proteomes" id="UP000199532"/>
    </source>
</evidence>
<dbReference type="SUPFAM" id="SSF53901">
    <property type="entry name" value="Thiolase-like"/>
    <property type="match status" value="1"/>
</dbReference>
<dbReference type="PANTHER" id="PTHR11712">
    <property type="entry name" value="POLYKETIDE SYNTHASE-RELATED"/>
    <property type="match status" value="1"/>
</dbReference>
<name>A0A1H6T6P4_9BACT</name>
<dbReference type="Pfam" id="PF00109">
    <property type="entry name" value="ketoacyl-synt"/>
    <property type="match status" value="1"/>
</dbReference>
<feature type="domain" description="Ketosynthase family 3 (KS3)" evidence="4">
    <location>
        <begin position="1"/>
        <end position="359"/>
    </location>
</feature>
<dbReference type="GO" id="GO:0006633">
    <property type="term" value="P:fatty acid biosynthetic process"/>
    <property type="evidence" value="ECO:0007669"/>
    <property type="project" value="TreeGrafter"/>
</dbReference>
<dbReference type="AlphaFoldDB" id="A0A1H6T6P4"/>
<dbReference type="PANTHER" id="PTHR11712:SF336">
    <property type="entry name" value="3-OXOACYL-[ACYL-CARRIER-PROTEIN] SYNTHASE, MITOCHONDRIAL"/>
    <property type="match status" value="1"/>
</dbReference>
<dbReference type="InterPro" id="IPR020841">
    <property type="entry name" value="PKS_Beta-ketoAc_synthase_dom"/>
</dbReference>
<sequence>MTYIGAEEIISPLGQNIQENFEAVRENRSGISLVPKVGFNKEDIHLAKIITLIKKNKFEFLLIDILEKVLKRIDASIIPSEKTLVIISSTKGDLDRDISNPFAPAVAALMKYFNLKSQPLIVSNACISGVLAINAANNFIKAGLYEHAIVIGCDVISDFVLYGFQSLFAVSALPCLPFDKSRSGITLGEGCSAVVVSKTREIYTSSPLELLSGTSANDANHISGPSRTGEGLYRTIKRTLEQNNVSADEIDFISAHGTATVFNDEMEAIAFDRLNMSDIPLNSLKGYFGHTLGAAGITETAISIQMMHHKLLVKSLGYSEAGTSKTLNIATENRTSELNTILKTASGFGGCNASLVFRKL</sequence>
<dbReference type="PROSITE" id="PS52004">
    <property type="entry name" value="KS3_2"/>
    <property type="match status" value="1"/>
</dbReference>
<dbReference type="EMBL" id="FNXY01000003">
    <property type="protein sequence ID" value="SEI71950.1"/>
    <property type="molecule type" value="Genomic_DNA"/>
</dbReference>